<evidence type="ECO:0000313" key="3">
    <source>
        <dbReference type="Proteomes" id="UP000202170"/>
    </source>
</evidence>
<protein>
    <submittedName>
        <fullName evidence="2">Uncharacterized protein</fullName>
    </submittedName>
</protein>
<dbReference type="EMBL" id="KX557272">
    <property type="protein sequence ID" value="AOE43762.1"/>
    <property type="molecule type" value="Genomic_DNA"/>
</dbReference>
<dbReference type="Proteomes" id="UP000202170">
    <property type="component" value="Segment"/>
</dbReference>
<sequence>MNVFKTGVPDEVVDPGVLIFRDFVRHVLATRDEDLSAGRPYRYTRIPDGFPKPEVLAKILHDADRGAYWMVVPESPAVDAPNWIGPSDDWRPEGWRLPPSQAF</sequence>
<organism evidence="2 3">
    <name type="scientific">Gordonia phage Bantam</name>
    <dbReference type="NCBI Taxonomy" id="1887641"/>
    <lineage>
        <taxon>Viruses</taxon>
        <taxon>Duplodnaviria</taxon>
        <taxon>Heunggongvirae</taxon>
        <taxon>Uroviricota</taxon>
        <taxon>Caudoviricetes</taxon>
        <taxon>Bantamvirus</taxon>
        <taxon>Bantamvirus bantam</taxon>
    </lineage>
</organism>
<name>A0A1B3AYE4_9CAUD</name>
<dbReference type="GeneID" id="29080337"/>
<dbReference type="KEGG" id="vg:29080337"/>
<gene>
    <name evidence="2" type="primary">73</name>
    <name evidence="2" type="ORF">SEA_BANTAM_73</name>
</gene>
<proteinExistence type="predicted"/>
<accession>A0A1B3AYE4</accession>
<keyword evidence="3" id="KW-1185">Reference proteome</keyword>
<dbReference type="RefSeq" id="YP_009287541.1">
    <property type="nucleotide sequence ID" value="NC_031074.1"/>
</dbReference>
<feature type="region of interest" description="Disordered" evidence="1">
    <location>
        <begin position="83"/>
        <end position="103"/>
    </location>
</feature>
<evidence type="ECO:0000313" key="2">
    <source>
        <dbReference type="EMBL" id="AOE43762.1"/>
    </source>
</evidence>
<reference evidence="3" key="1">
    <citation type="submission" date="2016-07" db="EMBL/GenBank/DDBJ databases">
        <authorList>
            <person name="Florea S."/>
            <person name="Webb J.S."/>
            <person name="Jaromczyk J."/>
            <person name="Schardl C.L."/>
        </authorList>
    </citation>
    <scope>NUCLEOTIDE SEQUENCE [LARGE SCALE GENOMIC DNA]</scope>
</reference>
<evidence type="ECO:0000256" key="1">
    <source>
        <dbReference type="SAM" id="MobiDB-lite"/>
    </source>
</evidence>